<gene>
    <name evidence="3" type="ORF">ACFQMJ_04295</name>
</gene>
<evidence type="ECO:0000313" key="4">
    <source>
        <dbReference type="Proteomes" id="UP001596378"/>
    </source>
</evidence>
<accession>A0ABW2F5S3</accession>
<organism evidence="3 4">
    <name type="scientific">Cohnella cellulosilytica</name>
    <dbReference type="NCBI Taxonomy" id="986710"/>
    <lineage>
        <taxon>Bacteria</taxon>
        <taxon>Bacillati</taxon>
        <taxon>Bacillota</taxon>
        <taxon>Bacilli</taxon>
        <taxon>Bacillales</taxon>
        <taxon>Paenibacillaceae</taxon>
        <taxon>Cohnella</taxon>
    </lineage>
</organism>
<dbReference type="EMBL" id="JBHTAI010000002">
    <property type="protein sequence ID" value="MFC7147751.1"/>
    <property type="molecule type" value="Genomic_DNA"/>
</dbReference>
<dbReference type="CDD" id="cd02966">
    <property type="entry name" value="TlpA_like_family"/>
    <property type="match status" value="1"/>
</dbReference>
<dbReference type="RefSeq" id="WP_378048131.1">
    <property type="nucleotide sequence ID" value="NZ_JBHMDN010000016.1"/>
</dbReference>
<dbReference type="InterPro" id="IPR013766">
    <property type="entry name" value="Thioredoxin_domain"/>
</dbReference>
<dbReference type="Gene3D" id="3.40.30.10">
    <property type="entry name" value="Glutaredoxin"/>
    <property type="match status" value="1"/>
</dbReference>
<dbReference type="PANTHER" id="PTHR42852:SF16">
    <property type="entry name" value="THIOL:DISULFIDE INTERCHANGE PROTEIN TLPA"/>
    <property type="match status" value="1"/>
</dbReference>
<dbReference type="Proteomes" id="UP001596378">
    <property type="component" value="Unassembled WGS sequence"/>
</dbReference>
<keyword evidence="4" id="KW-1185">Reference proteome</keyword>
<evidence type="ECO:0000256" key="1">
    <source>
        <dbReference type="SAM" id="SignalP"/>
    </source>
</evidence>
<comment type="caution">
    <text evidence="3">The sequence shown here is derived from an EMBL/GenBank/DDBJ whole genome shotgun (WGS) entry which is preliminary data.</text>
</comment>
<name>A0ABW2F5S3_9BACL</name>
<dbReference type="Pfam" id="PF08534">
    <property type="entry name" value="Redoxin"/>
    <property type="match status" value="1"/>
</dbReference>
<evidence type="ECO:0000313" key="3">
    <source>
        <dbReference type="EMBL" id="MFC7147751.1"/>
    </source>
</evidence>
<dbReference type="PROSITE" id="PS51352">
    <property type="entry name" value="THIOREDOXIN_2"/>
    <property type="match status" value="1"/>
</dbReference>
<sequence>MKLSKQWVQYALTAGVLLAVLSGCGAKETTMQDSAAGKSMTTSGPAANKGEEAPAFSLSDLNGNPVRLADFNGQRVYVKFWASWCSICLAGLEDLNTLAGQDNGFQVVTIVTPNYKGEKSAKDFTEWFTKQSYDNLTVLFDEDGTWAKKFGLRAYPSSYYIGSDGILVKSSPGHAFNDAITETFKEIL</sequence>
<dbReference type="PROSITE" id="PS51257">
    <property type="entry name" value="PROKAR_LIPOPROTEIN"/>
    <property type="match status" value="1"/>
</dbReference>
<feature type="domain" description="Thioredoxin" evidence="2">
    <location>
        <begin position="47"/>
        <end position="188"/>
    </location>
</feature>
<dbReference type="SUPFAM" id="SSF52833">
    <property type="entry name" value="Thioredoxin-like"/>
    <property type="match status" value="1"/>
</dbReference>
<proteinExistence type="predicted"/>
<feature type="chain" id="PRO_5046086234" evidence="1">
    <location>
        <begin position="27"/>
        <end position="188"/>
    </location>
</feature>
<dbReference type="InterPro" id="IPR036249">
    <property type="entry name" value="Thioredoxin-like_sf"/>
</dbReference>
<evidence type="ECO:0000259" key="2">
    <source>
        <dbReference type="PROSITE" id="PS51352"/>
    </source>
</evidence>
<protein>
    <submittedName>
        <fullName evidence="3">Redoxin family protein</fullName>
    </submittedName>
</protein>
<keyword evidence="1" id="KW-0732">Signal</keyword>
<dbReference type="InterPro" id="IPR013740">
    <property type="entry name" value="Redoxin"/>
</dbReference>
<dbReference type="PANTHER" id="PTHR42852">
    <property type="entry name" value="THIOL:DISULFIDE INTERCHANGE PROTEIN DSBE"/>
    <property type="match status" value="1"/>
</dbReference>
<dbReference type="InterPro" id="IPR050553">
    <property type="entry name" value="Thioredoxin_ResA/DsbE_sf"/>
</dbReference>
<reference evidence="4" key="1">
    <citation type="journal article" date="2019" name="Int. J. Syst. Evol. Microbiol.">
        <title>The Global Catalogue of Microorganisms (GCM) 10K type strain sequencing project: providing services to taxonomists for standard genome sequencing and annotation.</title>
        <authorList>
            <consortium name="The Broad Institute Genomics Platform"/>
            <consortium name="The Broad Institute Genome Sequencing Center for Infectious Disease"/>
            <person name="Wu L."/>
            <person name="Ma J."/>
        </authorList>
    </citation>
    <scope>NUCLEOTIDE SEQUENCE [LARGE SCALE GENOMIC DNA]</scope>
    <source>
        <strain evidence="4">KCTC 12907</strain>
    </source>
</reference>
<feature type="signal peptide" evidence="1">
    <location>
        <begin position="1"/>
        <end position="26"/>
    </location>
</feature>